<dbReference type="InterPro" id="IPR002893">
    <property type="entry name" value="Znf_MYND"/>
</dbReference>
<dbReference type="AlphaFoldDB" id="A0A0C3C8I8"/>
<dbReference type="Gene3D" id="6.10.140.2220">
    <property type="match status" value="1"/>
</dbReference>
<evidence type="ECO:0000313" key="6">
    <source>
        <dbReference type="EMBL" id="KIM86022.1"/>
    </source>
</evidence>
<protein>
    <recommendedName>
        <fullName evidence="5">MYND-type domain-containing protein</fullName>
    </recommendedName>
</protein>
<name>A0A0C3C8I8_PILCF</name>
<dbReference type="Proteomes" id="UP000054166">
    <property type="component" value="Unassembled WGS sequence"/>
</dbReference>
<keyword evidence="1" id="KW-0479">Metal-binding</keyword>
<dbReference type="SUPFAM" id="SSF48403">
    <property type="entry name" value="Ankyrin repeat"/>
    <property type="match status" value="1"/>
</dbReference>
<dbReference type="SUPFAM" id="SSF144232">
    <property type="entry name" value="HIT/MYND zinc finger-like"/>
    <property type="match status" value="1"/>
</dbReference>
<accession>A0A0C3C8I8</accession>
<keyword evidence="2 4" id="KW-0863">Zinc-finger</keyword>
<evidence type="ECO:0000256" key="1">
    <source>
        <dbReference type="ARBA" id="ARBA00022723"/>
    </source>
</evidence>
<proteinExistence type="predicted"/>
<keyword evidence="7" id="KW-1185">Reference proteome</keyword>
<keyword evidence="3" id="KW-0862">Zinc</keyword>
<dbReference type="InParanoid" id="A0A0C3C8I8"/>
<dbReference type="PROSITE" id="PS50865">
    <property type="entry name" value="ZF_MYND_2"/>
    <property type="match status" value="1"/>
</dbReference>
<dbReference type="Gene3D" id="1.25.40.20">
    <property type="entry name" value="Ankyrin repeat-containing domain"/>
    <property type="match status" value="1"/>
</dbReference>
<sequence>MDATTKAMLAHAAKVAADDNGIGRPIAELLKSKEVLKGVESQRLRTYCSSTSLVPAQHLDAYGMQLFMGELSAIQADFASRVEEFRKDCEDEGSAKKKAAQELATLRWGPTAVPIYNLLGLSSLISPRQRPQHLSIARWLVDVAKVPVGGTDASGTTALAHSISTHPSFDPEFAQILYDAGGDVNLRNRYGATPGHAMCMVLSLDERDLRRTEKALAWFVAHGGNVDVKDSDAYSPRMAAGITAKRFASKGGNRLLMILEKEDNRRERGRDRCCMFCGRDDAKLLQCGRCKEAKYCEPTPRLCHKLDWPRHKLGCNTA</sequence>
<reference evidence="6 7" key="1">
    <citation type="submission" date="2014-04" db="EMBL/GenBank/DDBJ databases">
        <authorList>
            <consortium name="DOE Joint Genome Institute"/>
            <person name="Kuo A."/>
            <person name="Tarkka M."/>
            <person name="Buscot F."/>
            <person name="Kohler A."/>
            <person name="Nagy L.G."/>
            <person name="Floudas D."/>
            <person name="Copeland A."/>
            <person name="Barry K.W."/>
            <person name="Cichocki N."/>
            <person name="Veneault-Fourrey C."/>
            <person name="LaButti K."/>
            <person name="Lindquist E.A."/>
            <person name="Lipzen A."/>
            <person name="Lundell T."/>
            <person name="Morin E."/>
            <person name="Murat C."/>
            <person name="Sun H."/>
            <person name="Tunlid A."/>
            <person name="Henrissat B."/>
            <person name="Grigoriev I.V."/>
            <person name="Hibbett D.S."/>
            <person name="Martin F."/>
            <person name="Nordberg H.P."/>
            <person name="Cantor M.N."/>
            <person name="Hua S.X."/>
        </authorList>
    </citation>
    <scope>NUCLEOTIDE SEQUENCE [LARGE SCALE GENOMIC DNA]</scope>
    <source>
        <strain evidence="6 7">F 1598</strain>
    </source>
</reference>
<evidence type="ECO:0000256" key="3">
    <source>
        <dbReference type="ARBA" id="ARBA00022833"/>
    </source>
</evidence>
<feature type="domain" description="MYND-type" evidence="5">
    <location>
        <begin position="274"/>
        <end position="315"/>
    </location>
</feature>
<dbReference type="STRING" id="765440.A0A0C3C8I8"/>
<evidence type="ECO:0000259" key="5">
    <source>
        <dbReference type="PROSITE" id="PS50865"/>
    </source>
</evidence>
<dbReference type="EMBL" id="KN832983">
    <property type="protein sequence ID" value="KIM86022.1"/>
    <property type="molecule type" value="Genomic_DNA"/>
</dbReference>
<organism evidence="6 7">
    <name type="scientific">Piloderma croceum (strain F 1598)</name>
    <dbReference type="NCBI Taxonomy" id="765440"/>
    <lineage>
        <taxon>Eukaryota</taxon>
        <taxon>Fungi</taxon>
        <taxon>Dikarya</taxon>
        <taxon>Basidiomycota</taxon>
        <taxon>Agaricomycotina</taxon>
        <taxon>Agaricomycetes</taxon>
        <taxon>Agaricomycetidae</taxon>
        <taxon>Atheliales</taxon>
        <taxon>Atheliaceae</taxon>
        <taxon>Piloderma</taxon>
    </lineage>
</organism>
<evidence type="ECO:0000313" key="7">
    <source>
        <dbReference type="Proteomes" id="UP000054166"/>
    </source>
</evidence>
<dbReference type="InterPro" id="IPR036770">
    <property type="entry name" value="Ankyrin_rpt-contain_sf"/>
</dbReference>
<dbReference type="OrthoDB" id="432970at2759"/>
<reference evidence="7" key="2">
    <citation type="submission" date="2015-01" db="EMBL/GenBank/DDBJ databases">
        <title>Evolutionary Origins and Diversification of the Mycorrhizal Mutualists.</title>
        <authorList>
            <consortium name="DOE Joint Genome Institute"/>
            <consortium name="Mycorrhizal Genomics Consortium"/>
            <person name="Kohler A."/>
            <person name="Kuo A."/>
            <person name="Nagy L.G."/>
            <person name="Floudas D."/>
            <person name="Copeland A."/>
            <person name="Barry K.W."/>
            <person name="Cichocki N."/>
            <person name="Veneault-Fourrey C."/>
            <person name="LaButti K."/>
            <person name="Lindquist E.A."/>
            <person name="Lipzen A."/>
            <person name="Lundell T."/>
            <person name="Morin E."/>
            <person name="Murat C."/>
            <person name="Riley R."/>
            <person name="Ohm R."/>
            <person name="Sun H."/>
            <person name="Tunlid A."/>
            <person name="Henrissat B."/>
            <person name="Grigoriev I.V."/>
            <person name="Hibbett D.S."/>
            <person name="Martin F."/>
        </authorList>
    </citation>
    <scope>NUCLEOTIDE SEQUENCE [LARGE SCALE GENOMIC DNA]</scope>
    <source>
        <strain evidence="7">F 1598</strain>
    </source>
</reference>
<dbReference type="Pfam" id="PF01753">
    <property type="entry name" value="zf-MYND"/>
    <property type="match status" value="1"/>
</dbReference>
<dbReference type="GO" id="GO:0008270">
    <property type="term" value="F:zinc ion binding"/>
    <property type="evidence" value="ECO:0007669"/>
    <property type="project" value="UniProtKB-KW"/>
</dbReference>
<gene>
    <name evidence="6" type="ORF">PILCRDRAFT_96214</name>
</gene>
<dbReference type="HOGENOM" id="CLU_880136_0_0_1"/>
<evidence type="ECO:0000256" key="2">
    <source>
        <dbReference type="ARBA" id="ARBA00022771"/>
    </source>
</evidence>
<evidence type="ECO:0000256" key="4">
    <source>
        <dbReference type="PROSITE-ProRule" id="PRU00134"/>
    </source>
</evidence>